<evidence type="ECO:0000256" key="1">
    <source>
        <dbReference type="ARBA" id="ARBA00023002"/>
    </source>
</evidence>
<dbReference type="Pfam" id="PF04030">
    <property type="entry name" value="ALO"/>
    <property type="match status" value="1"/>
</dbReference>
<accession>A0A553NYC3</accession>
<reference evidence="3 4" key="1">
    <citation type="journal article" date="2018" name="Nat. Ecol. Evol.">
        <title>Genomic signatures of mitonuclear coevolution across populations of Tigriopus californicus.</title>
        <authorList>
            <person name="Barreto F.S."/>
            <person name="Watson E.T."/>
            <person name="Lima T.G."/>
            <person name="Willett C.S."/>
            <person name="Edmands S."/>
            <person name="Li W."/>
            <person name="Burton R.S."/>
        </authorList>
    </citation>
    <scope>NUCLEOTIDE SEQUENCE [LARGE SCALE GENOMIC DNA]</scope>
    <source>
        <strain evidence="3 4">San Diego</strain>
    </source>
</reference>
<dbReference type="AlphaFoldDB" id="A0A553NYC3"/>
<dbReference type="GO" id="GO:0003885">
    <property type="term" value="F:D-arabinono-1,4-lactone oxidase activity"/>
    <property type="evidence" value="ECO:0007669"/>
    <property type="project" value="InterPro"/>
</dbReference>
<dbReference type="EMBL" id="VCGU01000009">
    <property type="protein sequence ID" value="TRY70437.1"/>
    <property type="molecule type" value="Genomic_DNA"/>
</dbReference>
<protein>
    <recommendedName>
        <fullName evidence="2">D-arabinono-1,4-lactone oxidase C-terminal domain-containing protein</fullName>
    </recommendedName>
</protein>
<comment type="caution">
    <text evidence="3">The sequence shown here is derived from an EMBL/GenBank/DDBJ whole genome shotgun (WGS) entry which is preliminary data.</text>
</comment>
<keyword evidence="1" id="KW-0560">Oxidoreductase</keyword>
<sequence>MRQQLFWFPLSDLAVLTHISSAPKYQTPEQPMLCYVSEKLGEILLRLLHHLSSVICQQIPILSTIFARLQFFLSWTVSKNRSDFLHSLPRMWAASEATRGSLWLLPIEQVPKVLRMVSKWAKATPHACSGPLFLQSVSMEGISPRESVPFIAPYLDEPSCAMWYDWFLSEKAPNPIQVAEFESIFHEAGGMRCWSADRIISPLVLTDMFPNYNRWCNVKAQIDKYNFVQGAYIHGTVYSRSGFTDISESTLSLCSSLCE</sequence>
<evidence type="ECO:0000313" key="4">
    <source>
        <dbReference type="Proteomes" id="UP000318571"/>
    </source>
</evidence>
<dbReference type="Proteomes" id="UP000318571">
    <property type="component" value="Chromosome 9"/>
</dbReference>
<proteinExistence type="predicted"/>
<evidence type="ECO:0000313" key="3">
    <source>
        <dbReference type="EMBL" id="TRY70437.1"/>
    </source>
</evidence>
<keyword evidence="4" id="KW-1185">Reference proteome</keyword>
<name>A0A553NYC3_TIGCA</name>
<organism evidence="3 4">
    <name type="scientific">Tigriopus californicus</name>
    <name type="common">Marine copepod</name>
    <dbReference type="NCBI Taxonomy" id="6832"/>
    <lineage>
        <taxon>Eukaryota</taxon>
        <taxon>Metazoa</taxon>
        <taxon>Ecdysozoa</taxon>
        <taxon>Arthropoda</taxon>
        <taxon>Crustacea</taxon>
        <taxon>Multicrustacea</taxon>
        <taxon>Hexanauplia</taxon>
        <taxon>Copepoda</taxon>
        <taxon>Harpacticoida</taxon>
        <taxon>Harpacticidae</taxon>
        <taxon>Tigriopus</taxon>
    </lineage>
</organism>
<dbReference type="GO" id="GO:0016020">
    <property type="term" value="C:membrane"/>
    <property type="evidence" value="ECO:0007669"/>
    <property type="project" value="InterPro"/>
</dbReference>
<dbReference type="InterPro" id="IPR007173">
    <property type="entry name" value="ALO_C"/>
</dbReference>
<feature type="domain" description="D-arabinono-1,4-lactone oxidase C-terminal" evidence="2">
    <location>
        <begin position="5"/>
        <end position="233"/>
    </location>
</feature>
<gene>
    <name evidence="3" type="ORF">TCAL_13209</name>
</gene>
<evidence type="ECO:0000259" key="2">
    <source>
        <dbReference type="Pfam" id="PF04030"/>
    </source>
</evidence>